<dbReference type="Proteomes" id="UP000265520">
    <property type="component" value="Unassembled WGS sequence"/>
</dbReference>
<dbReference type="EMBL" id="LXQA010439793">
    <property type="protein sequence ID" value="MCI51950.1"/>
    <property type="molecule type" value="Genomic_DNA"/>
</dbReference>
<accession>A0A392SVL4</accession>
<reference evidence="1 2" key="1">
    <citation type="journal article" date="2018" name="Front. Plant Sci.">
        <title>Red Clover (Trifolium pratense) and Zigzag Clover (T. medium) - A Picture of Genomic Similarities and Differences.</title>
        <authorList>
            <person name="Dluhosova J."/>
            <person name="Istvanek J."/>
            <person name="Nedelnik J."/>
            <person name="Repkova J."/>
        </authorList>
    </citation>
    <scope>NUCLEOTIDE SEQUENCE [LARGE SCALE GENOMIC DNA]</scope>
    <source>
        <strain evidence="2">cv. 10/8</strain>
        <tissue evidence="1">Leaf</tissue>
    </source>
</reference>
<sequence>MDEALILETGHGILDTTKTTKRKHTAAADFRT</sequence>
<dbReference type="AlphaFoldDB" id="A0A392SVL4"/>
<name>A0A392SVL4_9FABA</name>
<evidence type="ECO:0000313" key="2">
    <source>
        <dbReference type="Proteomes" id="UP000265520"/>
    </source>
</evidence>
<proteinExistence type="predicted"/>
<evidence type="ECO:0000313" key="1">
    <source>
        <dbReference type="EMBL" id="MCI51950.1"/>
    </source>
</evidence>
<organism evidence="1 2">
    <name type="scientific">Trifolium medium</name>
    <dbReference type="NCBI Taxonomy" id="97028"/>
    <lineage>
        <taxon>Eukaryota</taxon>
        <taxon>Viridiplantae</taxon>
        <taxon>Streptophyta</taxon>
        <taxon>Embryophyta</taxon>
        <taxon>Tracheophyta</taxon>
        <taxon>Spermatophyta</taxon>
        <taxon>Magnoliopsida</taxon>
        <taxon>eudicotyledons</taxon>
        <taxon>Gunneridae</taxon>
        <taxon>Pentapetalae</taxon>
        <taxon>rosids</taxon>
        <taxon>fabids</taxon>
        <taxon>Fabales</taxon>
        <taxon>Fabaceae</taxon>
        <taxon>Papilionoideae</taxon>
        <taxon>50 kb inversion clade</taxon>
        <taxon>NPAAA clade</taxon>
        <taxon>Hologalegina</taxon>
        <taxon>IRL clade</taxon>
        <taxon>Trifolieae</taxon>
        <taxon>Trifolium</taxon>
    </lineage>
</organism>
<comment type="caution">
    <text evidence="1">The sequence shown here is derived from an EMBL/GenBank/DDBJ whole genome shotgun (WGS) entry which is preliminary data.</text>
</comment>
<protein>
    <submittedName>
        <fullName evidence="1">Uncharacterized protein</fullName>
    </submittedName>
</protein>
<keyword evidence="2" id="KW-1185">Reference proteome</keyword>